<sequence length="100" mass="11058">MNGVSQSRCLVRSANRSSEAPARGGDFRSLQFRKPLIPCGRRLKRFKRGLTNSIGSPLSPGQTCYHQVPKHLCHAAVADLVRSRNCHYASRGVGRIALRD</sequence>
<comment type="caution">
    <text evidence="2">The sequence shown here is derived from an EMBL/GenBank/DDBJ whole genome shotgun (WGS) entry which is preliminary data.</text>
</comment>
<proteinExistence type="predicted"/>
<name>A0ABU6QGF7_9FABA</name>
<dbReference type="Proteomes" id="UP001341840">
    <property type="component" value="Unassembled WGS sequence"/>
</dbReference>
<feature type="compositionally biased region" description="Polar residues" evidence="1">
    <location>
        <begin position="1"/>
        <end position="18"/>
    </location>
</feature>
<evidence type="ECO:0000313" key="3">
    <source>
        <dbReference type="Proteomes" id="UP001341840"/>
    </source>
</evidence>
<reference evidence="2 3" key="1">
    <citation type="journal article" date="2023" name="Plants (Basel)">
        <title>Bridging the Gap: Combining Genomics and Transcriptomics Approaches to Understand Stylosanthes scabra, an Orphan Legume from the Brazilian Caatinga.</title>
        <authorList>
            <person name="Ferreira-Neto J.R.C."/>
            <person name="da Silva M.D."/>
            <person name="Binneck E."/>
            <person name="de Melo N.F."/>
            <person name="da Silva R.H."/>
            <person name="de Melo A.L.T.M."/>
            <person name="Pandolfi V."/>
            <person name="Bustamante F.O."/>
            <person name="Brasileiro-Vidal A.C."/>
            <person name="Benko-Iseppon A.M."/>
        </authorList>
    </citation>
    <scope>NUCLEOTIDE SEQUENCE [LARGE SCALE GENOMIC DNA]</scope>
    <source>
        <tissue evidence="2">Leaves</tissue>
    </source>
</reference>
<gene>
    <name evidence="2" type="ORF">PIB30_047393</name>
</gene>
<evidence type="ECO:0000313" key="2">
    <source>
        <dbReference type="EMBL" id="MED6110913.1"/>
    </source>
</evidence>
<feature type="region of interest" description="Disordered" evidence="1">
    <location>
        <begin position="1"/>
        <end position="25"/>
    </location>
</feature>
<organism evidence="2 3">
    <name type="scientific">Stylosanthes scabra</name>
    <dbReference type="NCBI Taxonomy" id="79078"/>
    <lineage>
        <taxon>Eukaryota</taxon>
        <taxon>Viridiplantae</taxon>
        <taxon>Streptophyta</taxon>
        <taxon>Embryophyta</taxon>
        <taxon>Tracheophyta</taxon>
        <taxon>Spermatophyta</taxon>
        <taxon>Magnoliopsida</taxon>
        <taxon>eudicotyledons</taxon>
        <taxon>Gunneridae</taxon>
        <taxon>Pentapetalae</taxon>
        <taxon>rosids</taxon>
        <taxon>fabids</taxon>
        <taxon>Fabales</taxon>
        <taxon>Fabaceae</taxon>
        <taxon>Papilionoideae</taxon>
        <taxon>50 kb inversion clade</taxon>
        <taxon>dalbergioids sensu lato</taxon>
        <taxon>Dalbergieae</taxon>
        <taxon>Pterocarpus clade</taxon>
        <taxon>Stylosanthes</taxon>
    </lineage>
</organism>
<evidence type="ECO:0000256" key="1">
    <source>
        <dbReference type="SAM" id="MobiDB-lite"/>
    </source>
</evidence>
<dbReference type="EMBL" id="JASCZI010000303">
    <property type="protein sequence ID" value="MED6110913.1"/>
    <property type="molecule type" value="Genomic_DNA"/>
</dbReference>
<accession>A0ABU6QGF7</accession>
<protein>
    <submittedName>
        <fullName evidence="2">Uncharacterized protein</fullName>
    </submittedName>
</protein>
<keyword evidence="3" id="KW-1185">Reference proteome</keyword>